<dbReference type="Gene3D" id="1.25.10.10">
    <property type="entry name" value="Leucine-rich Repeat Variant"/>
    <property type="match status" value="1"/>
</dbReference>
<evidence type="ECO:0000313" key="6">
    <source>
        <dbReference type="Proteomes" id="UP000005632"/>
    </source>
</evidence>
<feature type="transmembrane region" description="Helical" evidence="4">
    <location>
        <begin position="108"/>
        <end position="128"/>
    </location>
</feature>
<feature type="transmembrane region" description="Helical" evidence="4">
    <location>
        <begin position="396"/>
        <end position="416"/>
    </location>
</feature>
<dbReference type="Gene3D" id="1.20.1250.20">
    <property type="entry name" value="MFS general substrate transporter like domains"/>
    <property type="match status" value="1"/>
</dbReference>
<dbReference type="InterPro" id="IPR036259">
    <property type="entry name" value="MFS_trans_sf"/>
</dbReference>
<dbReference type="PANTHER" id="PTHR23526:SF2">
    <property type="entry name" value="MAJOR FACILITATOR SUPERFAMILY (MFS) PROFILE DOMAIN-CONTAINING PROTEIN"/>
    <property type="match status" value="1"/>
</dbReference>
<dbReference type="InterPro" id="IPR011701">
    <property type="entry name" value="MFS"/>
</dbReference>
<dbReference type="AlphaFoldDB" id="G8QTJ2"/>
<dbReference type="InterPro" id="IPR016024">
    <property type="entry name" value="ARM-type_fold"/>
</dbReference>
<keyword evidence="3 4" id="KW-0472">Membrane</keyword>
<dbReference type="SUPFAM" id="SSF48371">
    <property type="entry name" value="ARM repeat"/>
    <property type="match status" value="1"/>
</dbReference>
<evidence type="ECO:0000256" key="1">
    <source>
        <dbReference type="ARBA" id="ARBA00022692"/>
    </source>
</evidence>
<evidence type="ECO:0000256" key="3">
    <source>
        <dbReference type="ARBA" id="ARBA00023136"/>
    </source>
</evidence>
<evidence type="ECO:0000256" key="4">
    <source>
        <dbReference type="SAM" id="Phobius"/>
    </source>
</evidence>
<feature type="transmembrane region" description="Helical" evidence="4">
    <location>
        <begin position="176"/>
        <end position="193"/>
    </location>
</feature>
<gene>
    <name evidence="5" type="ordered locus">SpiGrapes_2472</name>
</gene>
<keyword evidence="2 4" id="KW-1133">Transmembrane helix</keyword>
<keyword evidence="6" id="KW-1185">Reference proteome</keyword>
<dbReference type="SUPFAM" id="SSF103473">
    <property type="entry name" value="MFS general substrate transporter"/>
    <property type="match status" value="1"/>
</dbReference>
<organism evidence="5 6">
    <name type="scientific">Sphaerochaeta pleomorpha (strain ATCC BAA-1885 / DSM 22778 / Grapes)</name>
    <dbReference type="NCBI Taxonomy" id="158190"/>
    <lineage>
        <taxon>Bacteria</taxon>
        <taxon>Pseudomonadati</taxon>
        <taxon>Spirochaetota</taxon>
        <taxon>Spirochaetia</taxon>
        <taxon>Spirochaetales</taxon>
        <taxon>Sphaerochaetaceae</taxon>
        <taxon>Sphaerochaeta</taxon>
    </lineage>
</organism>
<protein>
    <submittedName>
        <fullName evidence="5">Major Facilitator Superfamily transporter</fullName>
    </submittedName>
</protein>
<dbReference type="EMBL" id="CP003155">
    <property type="protein sequence ID" value="AEV30233.1"/>
    <property type="molecule type" value="Genomic_DNA"/>
</dbReference>
<dbReference type="RefSeq" id="WP_014271073.1">
    <property type="nucleotide sequence ID" value="NC_016633.1"/>
</dbReference>
<reference evidence="5 6" key="1">
    <citation type="submission" date="2011-11" db="EMBL/GenBank/DDBJ databases">
        <title>Complete sequence of Spirochaeta sp. grapes.</title>
        <authorList>
            <consortium name="US DOE Joint Genome Institute"/>
            <person name="Lucas S."/>
            <person name="Han J."/>
            <person name="Lapidus A."/>
            <person name="Cheng J.-F."/>
            <person name="Goodwin L."/>
            <person name="Pitluck S."/>
            <person name="Peters L."/>
            <person name="Ovchinnikova G."/>
            <person name="Munk A.C."/>
            <person name="Detter J.C."/>
            <person name="Han C."/>
            <person name="Tapia R."/>
            <person name="Land M."/>
            <person name="Hauser L."/>
            <person name="Kyrpides N."/>
            <person name="Ivanova N."/>
            <person name="Pagani I."/>
            <person name="Ritalahtilisa K."/>
            <person name="Loeffler F."/>
            <person name="Woyke T."/>
        </authorList>
    </citation>
    <scope>NUCLEOTIDE SEQUENCE [LARGE SCALE GENOMIC DNA]</scope>
    <source>
        <strain evidence="6">ATCC BAA-1885 / DSM 22778 / Grapes</strain>
    </source>
</reference>
<accession>G8QTJ2</accession>
<evidence type="ECO:0000313" key="5">
    <source>
        <dbReference type="EMBL" id="AEV30233.1"/>
    </source>
</evidence>
<feature type="transmembrane region" description="Helical" evidence="4">
    <location>
        <begin position="291"/>
        <end position="310"/>
    </location>
</feature>
<dbReference type="KEGG" id="sgp:SpiGrapes_2472"/>
<dbReference type="eggNOG" id="COG2814">
    <property type="taxonomic scope" value="Bacteria"/>
</dbReference>
<feature type="transmembrane region" description="Helical" evidence="4">
    <location>
        <begin position="316"/>
        <end position="341"/>
    </location>
</feature>
<feature type="transmembrane region" description="Helical" evidence="4">
    <location>
        <begin position="257"/>
        <end position="279"/>
    </location>
</feature>
<dbReference type="InterPro" id="IPR011989">
    <property type="entry name" value="ARM-like"/>
</dbReference>
<feature type="transmembrane region" description="Helical" evidence="4">
    <location>
        <begin position="353"/>
        <end position="376"/>
    </location>
</feature>
<dbReference type="GO" id="GO:0022857">
    <property type="term" value="F:transmembrane transporter activity"/>
    <property type="evidence" value="ECO:0007669"/>
    <property type="project" value="InterPro"/>
</dbReference>
<dbReference type="Pfam" id="PF13646">
    <property type="entry name" value="HEAT_2"/>
    <property type="match status" value="1"/>
</dbReference>
<name>G8QTJ2_SPHPG</name>
<dbReference type="PANTHER" id="PTHR23526">
    <property type="entry name" value="INTEGRAL MEMBRANE TRANSPORT PROTEIN-RELATED"/>
    <property type="match status" value="1"/>
</dbReference>
<dbReference type="CDD" id="cd06174">
    <property type="entry name" value="MFS"/>
    <property type="match status" value="1"/>
</dbReference>
<feature type="transmembrane region" description="Helical" evidence="4">
    <location>
        <begin position="24"/>
        <end position="45"/>
    </location>
</feature>
<dbReference type="InterPro" id="IPR052528">
    <property type="entry name" value="Sugar_transport-like"/>
</dbReference>
<dbReference type="STRING" id="158190.SpiGrapes_2472"/>
<keyword evidence="1 4" id="KW-0812">Transmembrane</keyword>
<proteinExistence type="predicted"/>
<feature type="transmembrane region" description="Helical" evidence="4">
    <location>
        <begin position="149"/>
        <end position="170"/>
    </location>
</feature>
<dbReference type="Proteomes" id="UP000005632">
    <property type="component" value="Chromosome"/>
</dbReference>
<dbReference type="eggNOG" id="COG1413">
    <property type="taxonomic scope" value="Bacteria"/>
</dbReference>
<feature type="transmembrane region" description="Helical" evidence="4">
    <location>
        <begin position="231"/>
        <end position="251"/>
    </location>
</feature>
<feature type="transmembrane region" description="Helical" evidence="4">
    <location>
        <begin position="85"/>
        <end position="102"/>
    </location>
</feature>
<evidence type="ECO:0000256" key="2">
    <source>
        <dbReference type="ARBA" id="ARBA00022989"/>
    </source>
</evidence>
<sequence length="742" mass="82645">MPKTKYLSEAEKQFGRHCMYVEEMYNGMGYSLLADTIVYLLALSFGANNLALGYIASASYIAGVVLPFVPRLFQGKNQIKVQSTVWYLRGFVCLGYLGLFFLDGSGAVLLLLGIYTVFCIFRMIGIALNDFTIKSISSVANRGKIVANVNVAYQGSSMVVRCLMALVLGFQQFSGLFGMVLLQMLGVVGNTLASAKIRQIPCRSVVTYKKGRNVVVLFKEAMAQHSFRRRLFLRWLSTCVTVIFGMTVPFLRVELHLSGSVVVLYSVILGLAVVFASFFSKQFADRLGSRPLVVFSSLFSLFFLVVWTLLRSTTSPLWFFVLGFFTNFFISMINILVVRLVAQVMPDDEAISFNSMVNFVIAIIALAVGLVSGYLADKGELASTLFTLEGSAAGNGYSLVFLFAIALTVVETLVATRLLEVGSYSSQAAAAVIFSVHGLQAVSMIERLEHTTDPSKRRALMLALGNNLNNVATSEMRSILASPFSTDKLEAIRALGDRPRPSLLDDLIRVAQDNDSYLQLDAIAALGSYSKDARAKAALAELLHEGRWSSVRSMASKSLARITESTEYLPIVNDLSLKAKHIDEEIDFLIAKRFMDKQGSFYQDFFLSVEQRRSATYRQTRYAVLASFLKFGSPRLAHLFELMNNGDVKDFLSGFLTEARDLPQIDERYDEILQAFEKQDWEFVSTFCMGVLDTCDVSQDSCFENLRLGMLKAKDMDIRQFDIQDFLAELYFSYSLGKNSRV</sequence>
<feature type="transmembrane region" description="Helical" evidence="4">
    <location>
        <begin position="51"/>
        <end position="73"/>
    </location>
</feature>
<dbReference type="HOGENOM" id="CLU_374239_0_0_12"/>
<dbReference type="Pfam" id="PF07690">
    <property type="entry name" value="MFS_1"/>
    <property type="match status" value="1"/>
</dbReference>